<protein>
    <recommendedName>
        <fullName evidence="1">DUF7044 domain-containing protein</fullName>
    </recommendedName>
</protein>
<organism evidence="2 3">
    <name type="scientific">Dryococelus australis</name>
    <dbReference type="NCBI Taxonomy" id="614101"/>
    <lineage>
        <taxon>Eukaryota</taxon>
        <taxon>Metazoa</taxon>
        <taxon>Ecdysozoa</taxon>
        <taxon>Arthropoda</taxon>
        <taxon>Hexapoda</taxon>
        <taxon>Insecta</taxon>
        <taxon>Pterygota</taxon>
        <taxon>Neoptera</taxon>
        <taxon>Polyneoptera</taxon>
        <taxon>Phasmatodea</taxon>
        <taxon>Verophasmatodea</taxon>
        <taxon>Anareolatae</taxon>
        <taxon>Phasmatidae</taxon>
        <taxon>Eurycanthinae</taxon>
        <taxon>Dryococelus</taxon>
    </lineage>
</organism>
<comment type="caution">
    <text evidence="2">The sequence shown here is derived from an EMBL/GenBank/DDBJ whole genome shotgun (WGS) entry which is preliminary data.</text>
</comment>
<dbReference type="Proteomes" id="UP001159363">
    <property type="component" value="Chromosome 3"/>
</dbReference>
<evidence type="ECO:0000313" key="3">
    <source>
        <dbReference type="Proteomes" id="UP001159363"/>
    </source>
</evidence>
<feature type="domain" description="DUF7044" evidence="1">
    <location>
        <begin position="36"/>
        <end position="84"/>
    </location>
</feature>
<dbReference type="EMBL" id="JARBHB010000003">
    <property type="protein sequence ID" value="KAJ8891104.1"/>
    <property type="molecule type" value="Genomic_DNA"/>
</dbReference>
<keyword evidence="3" id="KW-1185">Reference proteome</keyword>
<dbReference type="InterPro" id="IPR055472">
    <property type="entry name" value="DUF7044"/>
</dbReference>
<proteinExistence type="predicted"/>
<name>A0ABQ9I382_9NEOP</name>
<sequence>MSTEHWLAAVTVERDAWATVLQEVSCTVSLLLCAGGCLFPSQWSGRWFQSGVPHLISINTSVMETKGQCVENLNDKYVIEDKKRKFLRLFVDPTPFLRLLEHGEVDFANFVADVTHAESHDKIDSKCVYTEVAFAIGSELIMYALEDSGPIANSHTARCGETANEQTFGARLCKWLWSLAYSKIFIGPYFIWHALGNSAPTNEHFTVRSSHALLSQKGRGFTSAEQSMGKRCRLRLSSGLKEMFEMTSIITNACINPPLYGLPDALTNPWSIPECFATFHNTVTEDVHIDKTDIKRVWTEVTFAIGAEFIMHALEDSEPIANLQGHKMQIPYCQVWGNTGVAANEQTLVVRLNKGLYKGLRNLAYRRGRLSSQRALYPLLPRDLMRRLREGVHPLAIPSHQPPTLSSNVTRDLEMRHTSMLVSRVLLDLPLIRHAPLVSELLWLHSVWLGVTGEQVLPVAPDNVHTSDLCPHPTRPASLRTLRQTMQIQVISALIRHAPLVSELLWLHSVWLGVTGEQVLPVAPDDVHTSDLCPHPTRPASLRTLRQTMYIQVISALIRHAPLVSELLWLHSVWLGVTGEQVLPVAPDNVDTSDLCPHPTRPARLRTLRQIMYIQVISALIRHAPLVSELLWLHSMWLGVTGEQVLPVAPDDVHTSDLCPHPTRPASLRTLRQTMYIQVISALIRHAPLVSELLWLHSVWLGVTGEQVLPVASDNVHTSDLCPHPTRPASLRTLVASFRVAGCNRRTSSACNARQCTYK</sequence>
<dbReference type="Pfam" id="PF23071">
    <property type="entry name" value="DUF7044"/>
    <property type="match status" value="1"/>
</dbReference>
<evidence type="ECO:0000313" key="2">
    <source>
        <dbReference type="EMBL" id="KAJ8891104.1"/>
    </source>
</evidence>
<accession>A0ABQ9I382</accession>
<gene>
    <name evidence="2" type="ORF">PR048_010614</name>
</gene>
<reference evidence="2 3" key="1">
    <citation type="submission" date="2023-02" db="EMBL/GenBank/DDBJ databases">
        <title>LHISI_Scaffold_Assembly.</title>
        <authorList>
            <person name="Stuart O.P."/>
            <person name="Cleave R."/>
            <person name="Magrath M.J.L."/>
            <person name="Mikheyev A.S."/>
        </authorList>
    </citation>
    <scope>NUCLEOTIDE SEQUENCE [LARGE SCALE GENOMIC DNA]</scope>
    <source>
        <strain evidence="2">Daus_M_001</strain>
        <tissue evidence="2">Leg muscle</tissue>
    </source>
</reference>
<evidence type="ECO:0000259" key="1">
    <source>
        <dbReference type="Pfam" id="PF23071"/>
    </source>
</evidence>